<comment type="caution">
    <text evidence="2">The sequence shown here is derived from an EMBL/GenBank/DDBJ whole genome shotgun (WGS) entry which is preliminary data.</text>
</comment>
<protein>
    <recommendedName>
        <fullName evidence="4">Transcriptional regulator</fullName>
    </recommendedName>
</protein>
<reference evidence="2" key="1">
    <citation type="submission" date="2022-10" db="EMBL/GenBank/DDBJ databases">
        <title>Culturing micro-colonial fungi from biological soil crusts in the Mojave desert and describing Neophaeococcomyces mojavensis, and introducing the new genera and species Taxawa tesnikishii.</title>
        <authorList>
            <person name="Kurbessoian T."/>
            <person name="Stajich J.E."/>
        </authorList>
    </citation>
    <scope>NUCLEOTIDE SEQUENCE</scope>
    <source>
        <strain evidence="2">TK_1</strain>
    </source>
</reference>
<keyword evidence="3" id="KW-1185">Reference proteome</keyword>
<feature type="compositionally biased region" description="Acidic residues" evidence="1">
    <location>
        <begin position="192"/>
        <end position="205"/>
    </location>
</feature>
<dbReference type="PANTHER" id="PTHR15410">
    <property type="entry name" value="HIRA-INTERACTING PROTEIN 3"/>
    <property type="match status" value="1"/>
</dbReference>
<dbReference type="InterPro" id="IPR037647">
    <property type="entry name" value="HIRIP3"/>
</dbReference>
<name>A0ABQ9NZI0_9PEZI</name>
<dbReference type="PANTHER" id="PTHR15410:SF2">
    <property type="entry name" value="HIRA-INTERACTING PROTEIN 3"/>
    <property type="match status" value="1"/>
</dbReference>
<accession>A0ABQ9NZI0</accession>
<organism evidence="2 3">
    <name type="scientific">Coniosporium apollinis</name>
    <dbReference type="NCBI Taxonomy" id="61459"/>
    <lineage>
        <taxon>Eukaryota</taxon>
        <taxon>Fungi</taxon>
        <taxon>Dikarya</taxon>
        <taxon>Ascomycota</taxon>
        <taxon>Pezizomycotina</taxon>
        <taxon>Dothideomycetes</taxon>
        <taxon>Dothideomycetes incertae sedis</taxon>
        <taxon>Coniosporium</taxon>
    </lineage>
</organism>
<evidence type="ECO:0000256" key="1">
    <source>
        <dbReference type="SAM" id="MobiDB-lite"/>
    </source>
</evidence>
<feature type="compositionally biased region" description="Acidic residues" evidence="1">
    <location>
        <begin position="239"/>
        <end position="248"/>
    </location>
</feature>
<dbReference type="EMBL" id="JAPDRL010000010">
    <property type="protein sequence ID" value="KAJ9667772.1"/>
    <property type="molecule type" value="Genomic_DNA"/>
</dbReference>
<gene>
    <name evidence="2" type="ORF">H2201_001958</name>
</gene>
<feature type="region of interest" description="Disordered" evidence="1">
    <location>
        <begin position="52"/>
        <end position="71"/>
    </location>
</feature>
<feature type="region of interest" description="Disordered" evidence="1">
    <location>
        <begin position="357"/>
        <end position="400"/>
    </location>
</feature>
<evidence type="ECO:0000313" key="2">
    <source>
        <dbReference type="EMBL" id="KAJ9667772.1"/>
    </source>
</evidence>
<feature type="region of interest" description="Disordered" evidence="1">
    <location>
        <begin position="79"/>
        <end position="287"/>
    </location>
</feature>
<sequence>MSDMSDSEDSARLPPEPRIEEALRQAVATISKSGNHEELTVNRVRAAAEADLGLPKGFLKSNVQWKNRSKDIITDEVKIQEAKEDAEPASPGAQVKKSTKRKTAPEIGSRSKAKPGPQKAKAEPAPQKSRKRQSADVKPKARKRRKVSVSSEEPSGSPLSDVEDSSDAVSEAESAPKKSQATRKRQARKTNEDEEPAETSEDDSGDAQPAPAPIESDSDDIKSATGGPAPAASRKDEASESELSEVLDEAPPPKKSRKKPGPDKATKPTKTKPSKAKNDSNPDPDEAEIKRLQGWLIKCGIRKLWHRELAPYDTSRAKINHLKRMLKDAGMDGRYSAEKAKQIKEQRELAADLEAVQEGAKRWGQAGSEDENGGKRPTRQLAKGLRNLDFLGSDDGEETD</sequence>
<evidence type="ECO:0000313" key="3">
    <source>
        <dbReference type="Proteomes" id="UP001172684"/>
    </source>
</evidence>
<dbReference type="Proteomes" id="UP001172684">
    <property type="component" value="Unassembled WGS sequence"/>
</dbReference>
<proteinExistence type="predicted"/>
<feature type="compositionally biased region" description="Low complexity" evidence="1">
    <location>
        <begin position="148"/>
        <end position="160"/>
    </location>
</feature>
<evidence type="ECO:0008006" key="4">
    <source>
        <dbReference type="Google" id="ProtNLM"/>
    </source>
</evidence>